<accession>A0A238BSN2</accession>
<gene>
    <name evidence="20" type="ORF">X798_05321</name>
</gene>
<comment type="similarity">
    <text evidence="3">Belongs to the NRAP family.</text>
</comment>
<dbReference type="PANTHER" id="PTHR17972:SF0">
    <property type="entry name" value="NUCLEOLAR PROTEIN 6"/>
    <property type="match status" value="1"/>
</dbReference>
<evidence type="ECO:0000259" key="14">
    <source>
        <dbReference type="Pfam" id="PF17403"/>
    </source>
</evidence>
<dbReference type="Pfam" id="PF17404">
    <property type="entry name" value="Nrap_D3"/>
    <property type="match status" value="1"/>
</dbReference>
<proteinExistence type="inferred from homology"/>
<feature type="domain" description="Nrap protein" evidence="15">
    <location>
        <begin position="404"/>
        <end position="559"/>
    </location>
</feature>
<dbReference type="Pfam" id="PF17403">
    <property type="entry name" value="Nrap_D2"/>
    <property type="match status" value="1"/>
</dbReference>
<feature type="domain" description="Nrap protein" evidence="16">
    <location>
        <begin position="581"/>
        <end position="767"/>
    </location>
</feature>
<feature type="domain" description="Nrap protein" evidence="12">
    <location>
        <begin position="125"/>
        <end position="250"/>
    </location>
</feature>
<dbReference type="Pfam" id="PF17405">
    <property type="entry name" value="Nrap_D4"/>
    <property type="match status" value="1"/>
</dbReference>
<dbReference type="Pfam" id="PF17406">
    <property type="entry name" value="Nrap_D5"/>
    <property type="match status" value="1"/>
</dbReference>
<dbReference type="OrthoDB" id="10251401at2759"/>
<dbReference type="InterPro" id="IPR035370">
    <property type="entry name" value="Nrap_D5"/>
</dbReference>
<evidence type="ECO:0000259" key="12">
    <source>
        <dbReference type="Pfam" id="PF03813"/>
    </source>
</evidence>
<keyword evidence="6" id="KW-0694">RNA-binding</keyword>
<dbReference type="InterPro" id="IPR035368">
    <property type="entry name" value="Nrap_D3"/>
</dbReference>
<dbReference type="GO" id="GO:0032545">
    <property type="term" value="C:CURI complex"/>
    <property type="evidence" value="ECO:0007669"/>
    <property type="project" value="TreeGrafter"/>
</dbReference>
<feature type="region of interest" description="Disordered" evidence="11">
    <location>
        <begin position="1174"/>
        <end position="1196"/>
    </location>
</feature>
<evidence type="ECO:0000313" key="20">
    <source>
        <dbReference type="EMBL" id="OZC07685.1"/>
    </source>
</evidence>
<evidence type="ECO:0000259" key="19">
    <source>
        <dbReference type="Pfam" id="PF21974"/>
    </source>
</evidence>
<name>A0A238BSN2_9BILA</name>
<evidence type="ECO:0000256" key="4">
    <source>
        <dbReference type="ARBA" id="ARBA00016437"/>
    </source>
</evidence>
<dbReference type="Gene3D" id="3.30.470.30">
    <property type="entry name" value="DNA ligase/mRNA capping enzyme"/>
    <property type="match status" value="1"/>
</dbReference>
<dbReference type="EMBL" id="KZ270025">
    <property type="protein sequence ID" value="OZC07685.1"/>
    <property type="molecule type" value="Genomic_DNA"/>
</dbReference>
<dbReference type="InterPro" id="IPR047857">
    <property type="entry name" value="Snurportin1_C"/>
</dbReference>
<feature type="domain" description="Nrap protein" evidence="17">
    <location>
        <begin position="770"/>
        <end position="923"/>
    </location>
</feature>
<evidence type="ECO:0000259" key="16">
    <source>
        <dbReference type="Pfam" id="PF17405"/>
    </source>
</evidence>
<feature type="domain" description="Nrap protein" evidence="18">
    <location>
        <begin position="950"/>
        <end position="1042"/>
    </location>
</feature>
<reference evidence="20 21" key="1">
    <citation type="submission" date="2015-12" db="EMBL/GenBank/DDBJ databases">
        <title>Draft genome of the nematode, Onchocerca flexuosa.</title>
        <authorList>
            <person name="Mitreva M."/>
        </authorList>
    </citation>
    <scope>NUCLEOTIDE SEQUENCE [LARGE SCALE GENOMIC DNA]</scope>
    <source>
        <strain evidence="20">Red Deer</strain>
    </source>
</reference>
<comment type="subunit">
    <text evidence="10">Part of the small subunit (SSU) processome, composed of more than 70 proteins and the RNA chaperone small nucleolar RNA (snoRNA) U3.</text>
</comment>
<evidence type="ECO:0000256" key="7">
    <source>
        <dbReference type="ARBA" id="ARBA00023242"/>
    </source>
</evidence>
<evidence type="ECO:0000256" key="5">
    <source>
        <dbReference type="ARBA" id="ARBA00022454"/>
    </source>
</evidence>
<dbReference type="GO" id="GO:0005694">
    <property type="term" value="C:chromosome"/>
    <property type="evidence" value="ECO:0007669"/>
    <property type="project" value="UniProtKB-SubCell"/>
</dbReference>
<keyword evidence="21" id="KW-1185">Reference proteome</keyword>
<evidence type="ECO:0000256" key="3">
    <source>
        <dbReference type="ARBA" id="ARBA00006674"/>
    </source>
</evidence>
<evidence type="ECO:0000256" key="6">
    <source>
        <dbReference type="ARBA" id="ARBA00022884"/>
    </source>
</evidence>
<dbReference type="Pfam" id="PF03813">
    <property type="entry name" value="Nrap"/>
    <property type="match status" value="1"/>
</dbReference>
<comment type="subcellular location">
    <subcellularLocation>
        <location evidence="1">Chromosome</location>
    </subcellularLocation>
    <subcellularLocation>
        <location evidence="2">Nucleus</location>
        <location evidence="2">Nucleolus</location>
    </subcellularLocation>
</comment>
<feature type="domain" description="Snurportin-1 N-terminal" evidence="13">
    <location>
        <begin position="1114"/>
        <end position="1143"/>
    </location>
</feature>
<evidence type="ECO:0000256" key="8">
    <source>
        <dbReference type="ARBA" id="ARBA00031711"/>
    </source>
</evidence>
<evidence type="ECO:0000256" key="11">
    <source>
        <dbReference type="SAM" id="MobiDB-lite"/>
    </source>
</evidence>
<dbReference type="CDD" id="cd09232">
    <property type="entry name" value="Snurportin-1_C"/>
    <property type="match status" value="1"/>
</dbReference>
<dbReference type="PANTHER" id="PTHR17972">
    <property type="entry name" value="NUCLEOLAR RNA-ASSOCIATED PROTEIN"/>
    <property type="match status" value="1"/>
</dbReference>
<dbReference type="InterPro" id="IPR005554">
    <property type="entry name" value="NOL6/Upt22"/>
</dbReference>
<dbReference type="Pfam" id="PF11538">
    <property type="entry name" value="Snurportin1"/>
    <property type="match status" value="1"/>
</dbReference>
<dbReference type="GO" id="GO:0006364">
    <property type="term" value="P:rRNA processing"/>
    <property type="evidence" value="ECO:0007669"/>
    <property type="project" value="TreeGrafter"/>
</dbReference>
<evidence type="ECO:0000259" key="17">
    <source>
        <dbReference type="Pfam" id="PF17406"/>
    </source>
</evidence>
<dbReference type="GO" id="GO:0032040">
    <property type="term" value="C:small-subunit processome"/>
    <property type="evidence" value="ECO:0007669"/>
    <property type="project" value="TreeGrafter"/>
</dbReference>
<keyword evidence="5" id="KW-0158">Chromosome</keyword>
<comment type="function">
    <text evidence="9">Part of the small subunit (SSU) processome, first precursor of the small eukaryotic ribosomal subunit. During the assembly of the SSU processome in the nucleolus, many ribosome biogenesis factors, an RNA chaperone and ribosomal proteins associate with the nascent pre-rRNA and work in concert to generate RNA folding, modifications, rearrangements and cleavage as well as targeted degradation of pre-ribosomal RNA by the RNA exosome.</text>
</comment>
<dbReference type="GO" id="GO:0006409">
    <property type="term" value="P:tRNA export from nucleus"/>
    <property type="evidence" value="ECO:0007669"/>
    <property type="project" value="TreeGrafter"/>
</dbReference>
<organism evidence="20 21">
    <name type="scientific">Onchocerca flexuosa</name>
    <dbReference type="NCBI Taxonomy" id="387005"/>
    <lineage>
        <taxon>Eukaryota</taxon>
        <taxon>Metazoa</taxon>
        <taxon>Ecdysozoa</taxon>
        <taxon>Nematoda</taxon>
        <taxon>Chromadorea</taxon>
        <taxon>Rhabditida</taxon>
        <taxon>Spirurina</taxon>
        <taxon>Spiruromorpha</taxon>
        <taxon>Filarioidea</taxon>
        <taxon>Onchocercidae</taxon>
        <taxon>Onchocerca</taxon>
    </lineage>
</organism>
<keyword evidence="7" id="KW-0539">Nucleus</keyword>
<dbReference type="InterPro" id="IPR035082">
    <property type="entry name" value="Nrap_D1"/>
</dbReference>
<dbReference type="GO" id="GO:0034456">
    <property type="term" value="C:UTP-C complex"/>
    <property type="evidence" value="ECO:0007669"/>
    <property type="project" value="TreeGrafter"/>
</dbReference>
<dbReference type="InterPro" id="IPR035367">
    <property type="entry name" value="Nrap_D2"/>
</dbReference>
<dbReference type="InterPro" id="IPR024721">
    <property type="entry name" value="Snurportin-1_N"/>
</dbReference>
<dbReference type="InterPro" id="IPR035371">
    <property type="entry name" value="Nrap_D6"/>
</dbReference>
<dbReference type="Pfam" id="PF17407">
    <property type="entry name" value="Nrap_D6"/>
    <property type="match status" value="1"/>
</dbReference>
<dbReference type="GO" id="GO:0003723">
    <property type="term" value="F:RNA binding"/>
    <property type="evidence" value="ECO:0007669"/>
    <property type="project" value="UniProtKB-KW"/>
</dbReference>
<evidence type="ECO:0000259" key="13">
    <source>
        <dbReference type="Pfam" id="PF11538"/>
    </source>
</evidence>
<evidence type="ECO:0000259" key="18">
    <source>
        <dbReference type="Pfam" id="PF17407"/>
    </source>
</evidence>
<dbReference type="Pfam" id="PF21974">
    <property type="entry name" value="SPN1_m3Gcap_bd"/>
    <property type="match status" value="1"/>
</dbReference>
<evidence type="ECO:0000256" key="2">
    <source>
        <dbReference type="ARBA" id="ARBA00004604"/>
    </source>
</evidence>
<protein>
    <recommendedName>
        <fullName evidence="4">Nucleolar protein 6</fullName>
    </recommendedName>
    <alternativeName>
        <fullName evidence="8">Maternal transcript 89Ba</fullName>
    </alternativeName>
</protein>
<evidence type="ECO:0000256" key="1">
    <source>
        <dbReference type="ARBA" id="ARBA00004286"/>
    </source>
</evidence>
<dbReference type="Proteomes" id="UP000242913">
    <property type="component" value="Unassembled WGS sequence"/>
</dbReference>
<dbReference type="SUPFAM" id="SSF56091">
    <property type="entry name" value="DNA ligase/mRNA capping enzyme, catalytic domain"/>
    <property type="match status" value="1"/>
</dbReference>
<sequence length="1438" mass="166659">MKRKGDDTLEQIDRKREKRRLICMQIDDYIEEIKLPSTKRCKLEALAEFVKNAIYAAEESENAFQMDDLRELHLGKIQFPLSLPFDLELSSVKSSCDCRWIHPDKIDILGSWHVGHQTKMEPILDLIVIIPQNYFGSRDYLNFAYFVKRAHYICQVARILIKTGISVKFGLDHFDTLKPLLFVSNEDESNDGFLRIHFAPPRGFTKISRFRPENNNLRPSFCSVHFGSLGIDTPTPVYNSKILIDMLREEIEFRHEAFFREKPTFLKAFIMIRSWMLQRGFIQRIDNFSDLLLASWLMYFNLQEVSFAQASVFDIIMGFFSSIISTNWKESRLGLCDNDALYSQFSSHYDFVFLDHTGYLNLAASLSFTTMEQIRAAAIDAITKMNTFREFDHLFVNSHPFTSVFDQYIRIRLPQLYLQNTFQKMCSAECVSTCNDLLFLFKRKLIPLLKEGLSDRIVNFDFLIPDQQFTLWDVCVEREKNTMHEVVLLIGFRLSTKWNNLLTRGPPAKSSDAAHFRQFWGDICELRKFPDNAICEAVVWGSSNVTVLICQHIVQRHLKLEASYVEERTLKMEEILPYAMDRYSTIGRAFDKLSQILRIVQDLPLLITNIHPVSVYLRRTAPFPPLSTNAVIERHSAFIKDSIAFPLSHISPPYLPTVKVLITMEQSGKWGDELGAIARLKTAFYIELSKILREKHSMQAIPFDDHLIIHFNTVVFRLVIAYPKEVHIMRKLNSDKTGILKDSAASKLKELDVILEPQLTALLHSASQQFEAFADTCRLAMYWLSSHALSDYLNEVILETIVASVFLKPFSIQPPRTPFVGFFHFLMLLSTHNWLMKPLLVDFDNEWTEEDIDEIEKEFIKMRPVLPAMVICTSVDRSGCRWTREEPQPLILKRIIALSKASAALIEQHINNFVPLDLKGIFTTDVSAFSNAVIHIRGRHMVRRRVVRGNLINGPLPVLDYDPVKEYVKRLRQCFSSVALFFYNKYMGNVIGVAWKPTALLPRDASISSCLHRLKELDKLAVNTKAILDDFMILGQGIVREVYELLLTGQESVVYAIDMSGCHQFSLIKYLLLSYIQSWVHLSFFRKMENLDDLTHLLAGSSVTVAPNSIMREHPRFSQYKYIGRAELSQERRRKEFLRRQKEYIFYEIRNLDFRWKARFDYANHARKLAMNEMDEDENNEEEEEMDSTMPGKNSKKINRKRNCNRYADELMLSEWLVDIPDSLSKDWICIPCPVGRRCLVVASNGVTSAYSKSGYLITQFHSYLPGGNHPCHGSYTLLDCVFDSKSRTFYCLDMIAWNSLTVADSDFDCRLFMMNSRITENENFREISKQIPYRFMCLPYCRCEYNSMKEMLHQDFDFEIDGVLFYHASVHYLKGQSPLVGWLKPWMIPEILSVPIPAKLMNGNEIVAGSSQKFIETYNQEHKHVSMISKASESVSS</sequence>
<feature type="domain" description="Nrap protein" evidence="14">
    <location>
        <begin position="265"/>
        <end position="397"/>
    </location>
</feature>
<evidence type="ECO:0000259" key="15">
    <source>
        <dbReference type="Pfam" id="PF17404"/>
    </source>
</evidence>
<feature type="domain" description="Snurportin-1 m3G cap-binding" evidence="19">
    <location>
        <begin position="1211"/>
        <end position="1386"/>
    </location>
</feature>
<dbReference type="InterPro" id="IPR035369">
    <property type="entry name" value="Nrap_D4"/>
</dbReference>
<evidence type="ECO:0000256" key="10">
    <source>
        <dbReference type="ARBA" id="ARBA00035020"/>
    </source>
</evidence>
<evidence type="ECO:0000313" key="21">
    <source>
        <dbReference type="Proteomes" id="UP000242913"/>
    </source>
</evidence>
<dbReference type="Gene3D" id="1.10.1410.10">
    <property type="match status" value="1"/>
</dbReference>
<dbReference type="Gene3D" id="3.30.70.3030">
    <property type="match status" value="1"/>
</dbReference>
<feature type="compositionally biased region" description="Acidic residues" evidence="11">
    <location>
        <begin position="1174"/>
        <end position="1187"/>
    </location>
</feature>
<evidence type="ECO:0000256" key="9">
    <source>
        <dbReference type="ARBA" id="ARBA00035000"/>
    </source>
</evidence>